<protein>
    <submittedName>
        <fullName evidence="2">Uncharacterized protein</fullName>
    </submittedName>
</protein>
<accession>A0ABX1GUD7</accession>
<dbReference type="EMBL" id="JAAWWL010000002">
    <property type="protein sequence ID" value="NKI32646.1"/>
    <property type="molecule type" value="Genomic_DNA"/>
</dbReference>
<dbReference type="RefSeq" id="WP_168552833.1">
    <property type="nucleotide sequence ID" value="NZ_JAAWWL010000002.1"/>
</dbReference>
<gene>
    <name evidence="2" type="ORF">HCU67_11885</name>
</gene>
<dbReference type="Pfam" id="PF19777">
    <property type="entry name" value="DUF6263"/>
    <property type="match status" value="1"/>
</dbReference>
<keyword evidence="3" id="KW-1185">Reference proteome</keyword>
<feature type="signal peptide" evidence="1">
    <location>
        <begin position="1"/>
        <end position="22"/>
    </location>
</feature>
<evidence type="ECO:0000313" key="3">
    <source>
        <dbReference type="Proteomes" id="UP000718451"/>
    </source>
</evidence>
<sequence>MKPSIKSILLLLALSLSTFTQAQELLGYNLETGQNFIIKQSALQEMTMDIENTQQIITNDMESVFSFTVAEITESGYNLTFEFKDFAMKSSSNLQGTMIDVRASEPKEGDIMSAIFAGLLGSQLQISLLKTGEISSVSGADQLIENMLNAAGDLDEFTKNLMRKSLDKDFSSESLSNNFEQMTFIYSDKAVDSDSSWTTNFEGKINSLNEWKIEKIEGDTVSLSGNSAITMNTQESSLSMDLSGKQEIVLEASKETGFLTKMMVKANGEGSSTMSMAENVEIPTKLTQTITYELIEE</sequence>
<evidence type="ECO:0000256" key="1">
    <source>
        <dbReference type="SAM" id="SignalP"/>
    </source>
</evidence>
<dbReference type="Proteomes" id="UP000718451">
    <property type="component" value="Unassembled WGS sequence"/>
</dbReference>
<dbReference type="InterPro" id="IPR046230">
    <property type="entry name" value="DUF6263"/>
</dbReference>
<comment type="caution">
    <text evidence="2">The sequence shown here is derived from an EMBL/GenBank/DDBJ whole genome shotgun (WGS) entry which is preliminary data.</text>
</comment>
<reference evidence="2 3" key="1">
    <citation type="submission" date="2020-04" db="EMBL/GenBank/DDBJ databases">
        <authorList>
            <person name="Yoon J."/>
        </authorList>
    </citation>
    <scope>NUCLEOTIDE SEQUENCE [LARGE SCALE GENOMIC DNA]</scope>
    <source>
        <strain evidence="2 3">DJ-13</strain>
    </source>
</reference>
<keyword evidence="1" id="KW-0732">Signal</keyword>
<organism evidence="2 3">
    <name type="scientific">Croceivirga thetidis</name>
    <dbReference type="NCBI Taxonomy" id="2721623"/>
    <lineage>
        <taxon>Bacteria</taxon>
        <taxon>Pseudomonadati</taxon>
        <taxon>Bacteroidota</taxon>
        <taxon>Flavobacteriia</taxon>
        <taxon>Flavobacteriales</taxon>
        <taxon>Flavobacteriaceae</taxon>
        <taxon>Croceivirga</taxon>
    </lineage>
</organism>
<evidence type="ECO:0000313" key="2">
    <source>
        <dbReference type="EMBL" id="NKI32646.1"/>
    </source>
</evidence>
<name>A0ABX1GUD7_9FLAO</name>
<proteinExistence type="predicted"/>
<feature type="chain" id="PRO_5046678723" evidence="1">
    <location>
        <begin position="23"/>
        <end position="297"/>
    </location>
</feature>